<gene>
    <name evidence="2" type="primary">Dscaml1_2</name>
    <name evidence="2" type="ORF">TNIN_89211</name>
</gene>
<dbReference type="Proteomes" id="UP000886998">
    <property type="component" value="Unassembled WGS sequence"/>
</dbReference>
<evidence type="ECO:0000259" key="1">
    <source>
        <dbReference type="PROSITE" id="PS50835"/>
    </source>
</evidence>
<keyword evidence="3" id="KW-1185">Reference proteome</keyword>
<dbReference type="PROSITE" id="PS50835">
    <property type="entry name" value="IG_LIKE"/>
    <property type="match status" value="1"/>
</dbReference>
<dbReference type="Gene3D" id="2.60.40.10">
    <property type="entry name" value="Immunoglobulins"/>
    <property type="match status" value="1"/>
</dbReference>
<dbReference type="AlphaFoldDB" id="A0A8X6X632"/>
<accession>A0A8X6X632</accession>
<feature type="domain" description="Ig-like" evidence="1">
    <location>
        <begin position="35"/>
        <end position="128"/>
    </location>
</feature>
<proteinExistence type="predicted"/>
<protein>
    <submittedName>
        <fullName evidence="2">Down syndrome cell adhesion molecule-like protein 1</fullName>
    </submittedName>
</protein>
<reference evidence="2" key="1">
    <citation type="submission" date="2020-08" db="EMBL/GenBank/DDBJ databases">
        <title>Multicomponent nature underlies the extraordinary mechanical properties of spider dragline silk.</title>
        <authorList>
            <person name="Kono N."/>
            <person name="Nakamura H."/>
            <person name="Mori M."/>
            <person name="Yoshida Y."/>
            <person name="Ohtoshi R."/>
            <person name="Malay A.D."/>
            <person name="Moran D.A.P."/>
            <person name="Tomita M."/>
            <person name="Numata K."/>
            <person name="Arakawa K."/>
        </authorList>
    </citation>
    <scope>NUCLEOTIDE SEQUENCE</scope>
</reference>
<dbReference type="OrthoDB" id="6411414at2759"/>
<dbReference type="InterPro" id="IPR007110">
    <property type="entry name" value="Ig-like_dom"/>
</dbReference>
<dbReference type="InterPro" id="IPR036179">
    <property type="entry name" value="Ig-like_dom_sf"/>
</dbReference>
<organism evidence="2 3">
    <name type="scientific">Trichonephila inaurata madagascariensis</name>
    <dbReference type="NCBI Taxonomy" id="2747483"/>
    <lineage>
        <taxon>Eukaryota</taxon>
        <taxon>Metazoa</taxon>
        <taxon>Ecdysozoa</taxon>
        <taxon>Arthropoda</taxon>
        <taxon>Chelicerata</taxon>
        <taxon>Arachnida</taxon>
        <taxon>Araneae</taxon>
        <taxon>Araneomorphae</taxon>
        <taxon>Entelegynae</taxon>
        <taxon>Araneoidea</taxon>
        <taxon>Nephilidae</taxon>
        <taxon>Trichonephila</taxon>
        <taxon>Trichonephila inaurata</taxon>
    </lineage>
</organism>
<dbReference type="SUPFAM" id="SSF48726">
    <property type="entry name" value="Immunoglobulin"/>
    <property type="match status" value="1"/>
</dbReference>
<evidence type="ECO:0000313" key="3">
    <source>
        <dbReference type="Proteomes" id="UP000886998"/>
    </source>
</evidence>
<sequence length="152" mass="17631">MHRVEVRKARYQLRLYLDLMQENFQTSHYYVVKQPYKIQVFDEYTVTGNTAVLRCSIPSFMKDYVAVTSWVRDDSRTIVASPERGGRYSIFPSGELHIRSANIEDGFKSYRCVTRNRLTGEVAPSTAAGKLFVTGKYRLQQSLYGKAKMFFM</sequence>
<evidence type="ECO:0000313" key="2">
    <source>
        <dbReference type="EMBL" id="GFY47499.1"/>
    </source>
</evidence>
<comment type="caution">
    <text evidence="2">The sequence shown here is derived from an EMBL/GenBank/DDBJ whole genome shotgun (WGS) entry which is preliminary data.</text>
</comment>
<dbReference type="FunFam" id="2.60.40.10:FF:000310">
    <property type="entry name" value="Down syndrome cell adhesion molecule, isoform D"/>
    <property type="match status" value="1"/>
</dbReference>
<dbReference type="EMBL" id="BMAV01005979">
    <property type="protein sequence ID" value="GFY47499.1"/>
    <property type="molecule type" value="Genomic_DNA"/>
</dbReference>
<name>A0A8X6X632_9ARAC</name>
<dbReference type="InterPro" id="IPR013783">
    <property type="entry name" value="Ig-like_fold"/>
</dbReference>